<dbReference type="GO" id="GO:0000105">
    <property type="term" value="P:L-histidine biosynthetic process"/>
    <property type="evidence" value="ECO:0007669"/>
    <property type="project" value="UniProtKB-UniRule"/>
</dbReference>
<keyword evidence="6" id="KW-0963">Cytoplasm</keyword>
<accession>A0A3R5UTC5</accession>
<dbReference type="UniPathway" id="UPA00031">
    <property type="reaction ID" value="UER00011"/>
</dbReference>
<dbReference type="RefSeq" id="WP_128465245.1">
    <property type="nucleotide sequence ID" value="NZ_CP035108.1"/>
</dbReference>
<keyword evidence="4 6" id="KW-0368">Histidine biosynthesis</keyword>
<dbReference type="OrthoDB" id="9790411at2"/>
<evidence type="ECO:0000256" key="5">
    <source>
        <dbReference type="ARBA" id="ARBA00023239"/>
    </source>
</evidence>
<organism evidence="8 9">
    <name type="scientific">Geovibrio thiophilus</name>
    <dbReference type="NCBI Taxonomy" id="139438"/>
    <lineage>
        <taxon>Bacteria</taxon>
        <taxon>Pseudomonadati</taxon>
        <taxon>Deferribacterota</taxon>
        <taxon>Deferribacteres</taxon>
        <taxon>Deferribacterales</taxon>
        <taxon>Geovibrionaceae</taxon>
        <taxon>Geovibrio</taxon>
    </lineage>
</organism>
<evidence type="ECO:0000256" key="2">
    <source>
        <dbReference type="ARBA" id="ARBA00016664"/>
    </source>
</evidence>
<dbReference type="InterPro" id="IPR020565">
    <property type="entry name" value="ImidazoleglycerP_deHydtase_CS"/>
</dbReference>
<dbReference type="PROSITE" id="PS00955">
    <property type="entry name" value="IGP_DEHYDRATASE_2"/>
    <property type="match status" value="1"/>
</dbReference>
<dbReference type="HAMAP" id="MF_00076">
    <property type="entry name" value="HisB"/>
    <property type="match status" value="1"/>
</dbReference>
<comment type="similarity">
    <text evidence="6 7">Belongs to the imidazoleglycerol-phosphate dehydratase family.</text>
</comment>
<dbReference type="Pfam" id="PF00475">
    <property type="entry name" value="IGPD"/>
    <property type="match status" value="1"/>
</dbReference>
<dbReference type="PANTHER" id="PTHR23133:SF2">
    <property type="entry name" value="IMIDAZOLEGLYCEROL-PHOSPHATE DEHYDRATASE"/>
    <property type="match status" value="1"/>
</dbReference>
<dbReference type="EMBL" id="CP035108">
    <property type="protein sequence ID" value="QAR31958.1"/>
    <property type="molecule type" value="Genomic_DNA"/>
</dbReference>
<dbReference type="Gene3D" id="3.30.230.40">
    <property type="entry name" value="Imidazole glycerol phosphate dehydratase, domain 1"/>
    <property type="match status" value="2"/>
</dbReference>
<dbReference type="PANTHER" id="PTHR23133">
    <property type="entry name" value="IMIDAZOLEGLYCEROL-PHOSPHATE DEHYDRATASE HIS7"/>
    <property type="match status" value="1"/>
</dbReference>
<dbReference type="SUPFAM" id="SSF54211">
    <property type="entry name" value="Ribosomal protein S5 domain 2-like"/>
    <property type="match status" value="2"/>
</dbReference>
<dbReference type="InterPro" id="IPR000807">
    <property type="entry name" value="ImidazoleglycerolP_deHydtase"/>
</dbReference>
<dbReference type="PROSITE" id="PS00954">
    <property type="entry name" value="IGP_DEHYDRATASE_1"/>
    <property type="match status" value="1"/>
</dbReference>
<evidence type="ECO:0000256" key="1">
    <source>
        <dbReference type="ARBA" id="ARBA00005047"/>
    </source>
</evidence>
<dbReference type="EC" id="4.2.1.19" evidence="6 7"/>
<sequence length="197" mass="21989">MNRSRTAEITRKTNETDIYLKLNIDGSGESKITTGVGFLNHMLELFARHGGFDLEVIAKGDTNVDDHHTVEDIGICLGDAFKKALGDKKGIRRYGFFLLPMDETLIECAIDFSGRTYLNYAADIQAVRVGTFETELAEEFFKAFADRAAVNLHIIKRFGRNTHHIIEGIFKAVARSIKDAVVVESDRIMSTKGTLSE</sequence>
<proteinExistence type="inferred from homology"/>
<comment type="subcellular location">
    <subcellularLocation>
        <location evidence="6 7">Cytoplasm</location>
    </subcellularLocation>
</comment>
<dbReference type="NCBIfam" id="NF002114">
    <property type="entry name" value="PRK00951.2-4"/>
    <property type="match status" value="1"/>
</dbReference>
<dbReference type="CDD" id="cd07914">
    <property type="entry name" value="IGPD"/>
    <property type="match status" value="1"/>
</dbReference>
<dbReference type="FunFam" id="3.30.230.40:FF:000001">
    <property type="entry name" value="Imidazoleglycerol-phosphate dehydratase HisB"/>
    <property type="match status" value="1"/>
</dbReference>
<dbReference type="InterPro" id="IPR020568">
    <property type="entry name" value="Ribosomal_Su5_D2-typ_SF"/>
</dbReference>
<name>A0A3R5UTC5_9BACT</name>
<dbReference type="KEGG" id="gtl:EP073_00635"/>
<gene>
    <name evidence="6 8" type="primary">hisB</name>
    <name evidence="8" type="ORF">EP073_00635</name>
</gene>
<evidence type="ECO:0000313" key="8">
    <source>
        <dbReference type="EMBL" id="QAR31958.1"/>
    </source>
</evidence>
<evidence type="ECO:0000313" key="9">
    <source>
        <dbReference type="Proteomes" id="UP000287502"/>
    </source>
</evidence>
<comment type="catalytic activity">
    <reaction evidence="6 7">
        <text>D-erythro-1-(imidazol-4-yl)glycerol 3-phosphate = 3-(imidazol-4-yl)-2-oxopropyl phosphate + H2O</text>
        <dbReference type="Rhea" id="RHEA:11040"/>
        <dbReference type="ChEBI" id="CHEBI:15377"/>
        <dbReference type="ChEBI" id="CHEBI:57766"/>
        <dbReference type="ChEBI" id="CHEBI:58278"/>
        <dbReference type="EC" id="4.2.1.19"/>
    </reaction>
</comment>
<dbReference type="Proteomes" id="UP000287502">
    <property type="component" value="Chromosome"/>
</dbReference>
<dbReference type="AlphaFoldDB" id="A0A3R5UTC5"/>
<dbReference type="InterPro" id="IPR038494">
    <property type="entry name" value="IGPD_sf"/>
</dbReference>
<evidence type="ECO:0000256" key="7">
    <source>
        <dbReference type="RuleBase" id="RU000599"/>
    </source>
</evidence>
<protein>
    <recommendedName>
        <fullName evidence="2 6">Imidazoleglycerol-phosphate dehydratase</fullName>
        <shortName evidence="6">IGPD</shortName>
        <ecNumber evidence="6 7">4.2.1.19</ecNumber>
    </recommendedName>
</protein>
<evidence type="ECO:0000256" key="3">
    <source>
        <dbReference type="ARBA" id="ARBA00022605"/>
    </source>
</evidence>
<dbReference type="GO" id="GO:0005737">
    <property type="term" value="C:cytoplasm"/>
    <property type="evidence" value="ECO:0007669"/>
    <property type="project" value="UniProtKB-SubCell"/>
</dbReference>
<keyword evidence="5 6" id="KW-0456">Lyase</keyword>
<keyword evidence="9" id="KW-1185">Reference proteome</keyword>
<keyword evidence="3 6" id="KW-0028">Amino-acid biosynthesis</keyword>
<comment type="pathway">
    <text evidence="1 6 7">Amino-acid biosynthesis; L-histidine biosynthesis; L-histidine from 5-phospho-alpha-D-ribose 1-diphosphate: step 6/9.</text>
</comment>
<evidence type="ECO:0000256" key="6">
    <source>
        <dbReference type="HAMAP-Rule" id="MF_00076"/>
    </source>
</evidence>
<dbReference type="FunFam" id="3.30.230.40:FF:000003">
    <property type="entry name" value="Imidazoleglycerol-phosphate dehydratase HisB"/>
    <property type="match status" value="1"/>
</dbReference>
<dbReference type="GO" id="GO:0004424">
    <property type="term" value="F:imidazoleglycerol-phosphate dehydratase activity"/>
    <property type="evidence" value="ECO:0007669"/>
    <property type="project" value="UniProtKB-UniRule"/>
</dbReference>
<evidence type="ECO:0000256" key="4">
    <source>
        <dbReference type="ARBA" id="ARBA00023102"/>
    </source>
</evidence>
<reference evidence="8 9" key="1">
    <citation type="submission" date="2019-01" db="EMBL/GenBank/DDBJ databases">
        <title>Geovibrio thiophilus DSM 11263, complete genome.</title>
        <authorList>
            <person name="Spring S."/>
            <person name="Bunk B."/>
            <person name="Sproer C."/>
        </authorList>
    </citation>
    <scope>NUCLEOTIDE SEQUENCE [LARGE SCALE GENOMIC DNA]</scope>
    <source>
        <strain evidence="8 9">DSM 11263</strain>
    </source>
</reference>
<dbReference type="NCBIfam" id="NF002111">
    <property type="entry name" value="PRK00951.2-1"/>
    <property type="match status" value="1"/>
</dbReference>